<feature type="compositionally biased region" description="Polar residues" evidence="1">
    <location>
        <begin position="1"/>
        <end position="26"/>
    </location>
</feature>
<sequence>MSSPNTANQFGDGNRMFNNFGGSQKNIEGGNYKSGGGRGQYTLLVWPHPKSRPSEVRRFF</sequence>
<protein>
    <submittedName>
        <fullName evidence="2">Uncharacterized protein</fullName>
    </submittedName>
</protein>
<evidence type="ECO:0000313" key="2">
    <source>
        <dbReference type="EMBL" id="KAK0613686.1"/>
    </source>
</evidence>
<name>A0AA40BU34_9PEZI</name>
<dbReference type="AlphaFoldDB" id="A0AA40BU34"/>
<organism evidence="2 3">
    <name type="scientific">Immersiella caudata</name>
    <dbReference type="NCBI Taxonomy" id="314043"/>
    <lineage>
        <taxon>Eukaryota</taxon>
        <taxon>Fungi</taxon>
        <taxon>Dikarya</taxon>
        <taxon>Ascomycota</taxon>
        <taxon>Pezizomycotina</taxon>
        <taxon>Sordariomycetes</taxon>
        <taxon>Sordariomycetidae</taxon>
        <taxon>Sordariales</taxon>
        <taxon>Lasiosphaeriaceae</taxon>
        <taxon>Immersiella</taxon>
    </lineage>
</organism>
<evidence type="ECO:0000313" key="3">
    <source>
        <dbReference type="Proteomes" id="UP001175000"/>
    </source>
</evidence>
<dbReference type="Proteomes" id="UP001175000">
    <property type="component" value="Unassembled WGS sequence"/>
</dbReference>
<dbReference type="EMBL" id="JAULSU010000006">
    <property type="protein sequence ID" value="KAK0613686.1"/>
    <property type="molecule type" value="Genomic_DNA"/>
</dbReference>
<reference evidence="2" key="1">
    <citation type="submission" date="2023-06" db="EMBL/GenBank/DDBJ databases">
        <title>Genome-scale phylogeny and comparative genomics of the fungal order Sordariales.</title>
        <authorList>
            <consortium name="Lawrence Berkeley National Laboratory"/>
            <person name="Hensen N."/>
            <person name="Bonometti L."/>
            <person name="Westerberg I."/>
            <person name="Brannstrom I.O."/>
            <person name="Guillou S."/>
            <person name="Cros-Aarteil S."/>
            <person name="Calhoun S."/>
            <person name="Haridas S."/>
            <person name="Kuo A."/>
            <person name="Mondo S."/>
            <person name="Pangilinan J."/>
            <person name="Riley R."/>
            <person name="Labutti K."/>
            <person name="Andreopoulos B."/>
            <person name="Lipzen A."/>
            <person name="Chen C."/>
            <person name="Yanf M."/>
            <person name="Daum C."/>
            <person name="Ng V."/>
            <person name="Clum A."/>
            <person name="Steindorff A."/>
            <person name="Ohm R."/>
            <person name="Martin F."/>
            <person name="Silar P."/>
            <person name="Natvig D."/>
            <person name="Lalanne C."/>
            <person name="Gautier V."/>
            <person name="Ament-Velasquez S.L."/>
            <person name="Kruys A."/>
            <person name="Hutchinson M.I."/>
            <person name="Powell A.J."/>
            <person name="Barry K."/>
            <person name="Miller A.N."/>
            <person name="Grigoriev I.V."/>
            <person name="Debuchy R."/>
            <person name="Gladieux P."/>
            <person name="Thoren M.H."/>
            <person name="Johannesson H."/>
        </authorList>
    </citation>
    <scope>NUCLEOTIDE SEQUENCE</scope>
    <source>
        <strain evidence="2">CBS 606.72</strain>
    </source>
</reference>
<gene>
    <name evidence="2" type="ORF">B0T14DRAFT_526719</name>
</gene>
<proteinExistence type="predicted"/>
<keyword evidence="3" id="KW-1185">Reference proteome</keyword>
<evidence type="ECO:0000256" key="1">
    <source>
        <dbReference type="SAM" id="MobiDB-lite"/>
    </source>
</evidence>
<accession>A0AA40BU34</accession>
<feature type="region of interest" description="Disordered" evidence="1">
    <location>
        <begin position="1"/>
        <end position="34"/>
    </location>
</feature>
<comment type="caution">
    <text evidence="2">The sequence shown here is derived from an EMBL/GenBank/DDBJ whole genome shotgun (WGS) entry which is preliminary data.</text>
</comment>